<dbReference type="eggNOG" id="ENOG5032Y3I">
    <property type="taxonomic scope" value="Bacteria"/>
</dbReference>
<evidence type="ECO:0008006" key="3">
    <source>
        <dbReference type="Google" id="ProtNLM"/>
    </source>
</evidence>
<gene>
    <name evidence="1" type="ORF">PROVALCAL_03949</name>
</gene>
<dbReference type="EMBL" id="ABXW01000074">
    <property type="protein sequence ID" value="EEB44072.1"/>
    <property type="molecule type" value="Genomic_DNA"/>
</dbReference>
<dbReference type="GeneID" id="88773988"/>
<dbReference type="AlphaFoldDB" id="B6XKN9"/>
<reference evidence="1 2" key="1">
    <citation type="submission" date="2008-10" db="EMBL/GenBank/DDBJ databases">
        <title>Draft genome sequence of Providencia alcalifaciens (DSM 30120).</title>
        <authorList>
            <person name="Sudarsanam P."/>
            <person name="Ley R."/>
            <person name="Guruge J."/>
            <person name="Turnbaugh P.J."/>
            <person name="Mahowald M."/>
            <person name="Liep D."/>
            <person name="Gordon J."/>
        </authorList>
    </citation>
    <scope>NUCLEOTIDE SEQUENCE [LARGE SCALE GENOMIC DNA]</scope>
    <source>
        <strain evidence="1 2">DSM 30120</strain>
    </source>
</reference>
<sequence>MKNNLEDLHNYLFMQLERLSDEDLKGEELKEEIGRAKALSAVASQIVNNGQLAISVKRMASEGRIKDAPNYLEVKK</sequence>
<name>B6XKN9_9GAMM</name>
<proteinExistence type="predicted"/>
<reference evidence="1 2" key="2">
    <citation type="submission" date="2008-10" db="EMBL/GenBank/DDBJ databases">
        <authorList>
            <person name="Fulton L."/>
            <person name="Clifton S."/>
            <person name="Fulton B."/>
            <person name="Xu J."/>
            <person name="Minx P."/>
            <person name="Pepin K.H."/>
            <person name="Johnson M."/>
            <person name="Bhonagiri V."/>
            <person name="Nash W.E."/>
            <person name="Mardis E.R."/>
            <person name="Wilson R.K."/>
        </authorList>
    </citation>
    <scope>NUCLEOTIDE SEQUENCE [LARGE SCALE GENOMIC DNA]</scope>
    <source>
        <strain evidence="1 2">DSM 30120</strain>
    </source>
</reference>
<comment type="caution">
    <text evidence="1">The sequence shown here is derived from an EMBL/GenBank/DDBJ whole genome shotgun (WGS) entry which is preliminary data.</text>
</comment>
<dbReference type="RefSeq" id="WP_006660853.1">
    <property type="nucleotide sequence ID" value="NZ_ABXW01000074.1"/>
</dbReference>
<dbReference type="Proteomes" id="UP000003729">
    <property type="component" value="Unassembled WGS sequence"/>
</dbReference>
<organism evidence="1 2">
    <name type="scientific">Providencia alcalifaciens DSM 30120</name>
    <dbReference type="NCBI Taxonomy" id="520999"/>
    <lineage>
        <taxon>Bacteria</taxon>
        <taxon>Pseudomonadati</taxon>
        <taxon>Pseudomonadota</taxon>
        <taxon>Gammaproteobacteria</taxon>
        <taxon>Enterobacterales</taxon>
        <taxon>Morganellaceae</taxon>
        <taxon>Providencia</taxon>
    </lineage>
</organism>
<evidence type="ECO:0000313" key="2">
    <source>
        <dbReference type="Proteomes" id="UP000003729"/>
    </source>
</evidence>
<evidence type="ECO:0000313" key="1">
    <source>
        <dbReference type="EMBL" id="EEB44072.1"/>
    </source>
</evidence>
<protein>
    <recommendedName>
        <fullName evidence="3">Phage protein</fullName>
    </recommendedName>
</protein>
<accession>B6XKN9</accession>